<dbReference type="AlphaFoldDB" id="A0A5C7FK63"/>
<proteinExistence type="predicted"/>
<dbReference type="NCBIfam" id="TIGR04183">
    <property type="entry name" value="Por_Secre_tail"/>
    <property type="match status" value="1"/>
</dbReference>
<dbReference type="InterPro" id="IPR013529">
    <property type="entry name" value="Glyco_hydro_42_N"/>
</dbReference>
<comment type="caution">
    <text evidence="5">The sequence shown here is derived from an EMBL/GenBank/DDBJ whole genome shotgun (WGS) entry which is preliminary data.</text>
</comment>
<sequence length="842" mass="95208">MRYLSILFIILPFVCQGQSLEETARNKITVVQSLIETAESAGLSAYKEKMTVRTAEIFLRYANWDEANTAENTGYFEDVAIYRDSAEQMALLLPDFERREVIIILDEAIAYLERLIAGEVHRKPTPIIDWAEVEHTGDQLTFGGKPVFLSDYTWKPTSTEFTAYHGNQDGFFLTPGFVTDETGSIRQNVTNELAAKPEGTIGFIFLNNKNVPAWSKDKYGNEFELRLNTYTNYDIDSPGAREMMGMLLAGTVPRMAGKKYSELGYMLCNEPHFFVKEGEWASGPVTHYTIDKFKAWLQEKHGNIDSLNTLWNTSFSDFESIEIAVPIAGALQGSPQWYDFILFNQERVTEWYRWLKSEIRTHDPAAKIHLKIMPNLWSEERQDHGIDFEALTRLSEISGNDAGARNNHMWGPREWWEDDYAYDWRELAMSHDFMRSVAPNQIIYNTELHYLSTVKSRDLYQDPAYARATFWLAHTMGMTASQTWFWPRYEDGSLRPNPGNGYAGSNSQQPRITNEVGATMIDLNAHGDIIMAMQRQRKPIRLFYSKTSAINAEEYIDHVFDQYQSLFFEGVPLGFATKDIISLQDHEQWDAVIIHATPQVTSEELASLQDYLDGGGTILLDGESLLTDEYGRPHVPLTPTNGTIVRTTSVNDTKQKALSLLSSLNRLSVVNLTETNGTETRGVSWKTVIDDEGKVYLSAVNLGNKPASLEIELKGANNPTLLNDLLNGIPLSPNPTLGPNEVLFVEVSEDRTTQSIGHTANKSDKLVKMYPNPSSGSFILDFFEFQQEATLTVYDSSGKVVFNKKFTNIRKIEHTLADATPGSYLLEVNAGGKRQQLVLLKQ</sequence>
<gene>
    <name evidence="5" type="ORF">FUA23_19415</name>
</gene>
<accession>A0A5C7FK63</accession>
<dbReference type="EMBL" id="VOXD01000039">
    <property type="protein sequence ID" value="TXF86674.1"/>
    <property type="molecule type" value="Genomic_DNA"/>
</dbReference>
<reference evidence="5 6" key="1">
    <citation type="submission" date="2019-08" db="EMBL/GenBank/DDBJ databases">
        <title>Lewinella sp. strain SSH13 Genome sequencing and assembly.</title>
        <authorList>
            <person name="Kim I."/>
        </authorList>
    </citation>
    <scope>NUCLEOTIDE SEQUENCE [LARGE SCALE GENOMIC DNA]</scope>
    <source>
        <strain evidence="5 6">SSH13</strain>
    </source>
</reference>
<dbReference type="GO" id="GO:0004565">
    <property type="term" value="F:beta-galactosidase activity"/>
    <property type="evidence" value="ECO:0007669"/>
    <property type="project" value="InterPro"/>
</dbReference>
<name>A0A5C7FK63_9BACT</name>
<dbReference type="SUPFAM" id="SSF51445">
    <property type="entry name" value="(Trans)glycosidases"/>
    <property type="match status" value="1"/>
</dbReference>
<dbReference type="Pfam" id="PF02449">
    <property type="entry name" value="Glyco_hydro_42"/>
    <property type="match status" value="1"/>
</dbReference>
<dbReference type="Gene3D" id="3.40.50.880">
    <property type="match status" value="1"/>
</dbReference>
<organism evidence="5 6">
    <name type="scientific">Neolewinella aurantiaca</name>
    <dbReference type="NCBI Taxonomy" id="2602767"/>
    <lineage>
        <taxon>Bacteria</taxon>
        <taxon>Pseudomonadati</taxon>
        <taxon>Bacteroidota</taxon>
        <taxon>Saprospiria</taxon>
        <taxon>Saprospirales</taxon>
        <taxon>Lewinellaceae</taxon>
        <taxon>Neolewinella</taxon>
    </lineage>
</organism>
<dbReference type="Proteomes" id="UP000321907">
    <property type="component" value="Unassembled WGS sequence"/>
</dbReference>
<dbReference type="InterPro" id="IPR026444">
    <property type="entry name" value="Secre_tail"/>
</dbReference>
<evidence type="ECO:0000259" key="4">
    <source>
        <dbReference type="Pfam" id="PF18962"/>
    </source>
</evidence>
<keyword evidence="6" id="KW-1185">Reference proteome</keyword>
<keyword evidence="2" id="KW-0326">Glycosidase</keyword>
<dbReference type="CDD" id="cd03143">
    <property type="entry name" value="A4_beta-galactosidase_middle_domain"/>
    <property type="match status" value="1"/>
</dbReference>
<dbReference type="InterPro" id="IPR017853">
    <property type="entry name" value="GH"/>
</dbReference>
<dbReference type="OrthoDB" id="9800974at2"/>
<dbReference type="GO" id="GO:0005975">
    <property type="term" value="P:carbohydrate metabolic process"/>
    <property type="evidence" value="ECO:0007669"/>
    <property type="project" value="InterPro"/>
</dbReference>
<dbReference type="InterPro" id="IPR029062">
    <property type="entry name" value="Class_I_gatase-like"/>
</dbReference>
<dbReference type="GO" id="GO:0009341">
    <property type="term" value="C:beta-galactosidase complex"/>
    <property type="evidence" value="ECO:0007669"/>
    <property type="project" value="InterPro"/>
</dbReference>
<protein>
    <submittedName>
        <fullName evidence="5">T9SS type A sorting domain-containing protein</fullName>
    </submittedName>
</protein>
<feature type="domain" description="Secretion system C-terminal sorting" evidence="4">
    <location>
        <begin position="769"/>
        <end position="834"/>
    </location>
</feature>
<evidence type="ECO:0000313" key="6">
    <source>
        <dbReference type="Proteomes" id="UP000321907"/>
    </source>
</evidence>
<evidence type="ECO:0000256" key="2">
    <source>
        <dbReference type="ARBA" id="ARBA00023295"/>
    </source>
</evidence>
<evidence type="ECO:0000313" key="5">
    <source>
        <dbReference type="EMBL" id="TXF86674.1"/>
    </source>
</evidence>
<evidence type="ECO:0000256" key="1">
    <source>
        <dbReference type="ARBA" id="ARBA00022801"/>
    </source>
</evidence>
<dbReference type="Gene3D" id="3.20.20.80">
    <property type="entry name" value="Glycosidases"/>
    <property type="match status" value="1"/>
</dbReference>
<keyword evidence="1" id="KW-0378">Hydrolase</keyword>
<dbReference type="Pfam" id="PF18962">
    <property type="entry name" value="Por_Secre_tail"/>
    <property type="match status" value="1"/>
</dbReference>
<dbReference type="RefSeq" id="WP_147932436.1">
    <property type="nucleotide sequence ID" value="NZ_VOXD01000039.1"/>
</dbReference>
<feature type="domain" description="Glycoside hydrolase family 42 N-terminal" evidence="3">
    <location>
        <begin position="291"/>
        <end position="486"/>
    </location>
</feature>
<evidence type="ECO:0000259" key="3">
    <source>
        <dbReference type="Pfam" id="PF02449"/>
    </source>
</evidence>